<dbReference type="EMBL" id="KN413450">
    <property type="protein sequence ID" value="KHG19579.1"/>
    <property type="molecule type" value="Genomic_DNA"/>
</dbReference>
<proteinExistence type="predicted"/>
<sequence>MSGYGIGVETRASVRPSLGHGIGLDIIAKLIQGSKDIGGSITLSIRIFGIVGASKGSKKAWKIDLFLSTWTYVCKTHEYGLQYEMNF</sequence>
<organism evidence="1 2">
    <name type="scientific">Gossypium arboreum</name>
    <name type="common">Tree cotton</name>
    <name type="synonym">Gossypium nanking</name>
    <dbReference type="NCBI Taxonomy" id="29729"/>
    <lineage>
        <taxon>Eukaryota</taxon>
        <taxon>Viridiplantae</taxon>
        <taxon>Streptophyta</taxon>
        <taxon>Embryophyta</taxon>
        <taxon>Tracheophyta</taxon>
        <taxon>Spermatophyta</taxon>
        <taxon>Magnoliopsida</taxon>
        <taxon>eudicotyledons</taxon>
        <taxon>Gunneridae</taxon>
        <taxon>Pentapetalae</taxon>
        <taxon>rosids</taxon>
        <taxon>malvids</taxon>
        <taxon>Malvales</taxon>
        <taxon>Malvaceae</taxon>
        <taxon>Malvoideae</taxon>
        <taxon>Gossypium</taxon>
    </lineage>
</organism>
<dbReference type="AlphaFoldDB" id="A0A0B0P602"/>
<evidence type="ECO:0000313" key="1">
    <source>
        <dbReference type="EMBL" id="KHG19579.1"/>
    </source>
</evidence>
<name>A0A0B0P602_GOSAR</name>
<accession>A0A0B0P602</accession>
<reference evidence="2" key="1">
    <citation type="submission" date="2014-09" db="EMBL/GenBank/DDBJ databases">
        <authorList>
            <person name="Mudge J."/>
            <person name="Ramaraj T."/>
            <person name="Lindquist I.E."/>
            <person name="Bharti A.K."/>
            <person name="Sundararajan A."/>
            <person name="Cameron C.T."/>
            <person name="Woodward J.E."/>
            <person name="May G.D."/>
            <person name="Brubaker C."/>
            <person name="Broadhvest J."/>
            <person name="Wilkins T.A."/>
        </authorList>
    </citation>
    <scope>NUCLEOTIDE SEQUENCE</scope>
    <source>
        <strain evidence="2">cv. AKA8401</strain>
    </source>
</reference>
<dbReference type="Proteomes" id="UP000032142">
    <property type="component" value="Unassembled WGS sequence"/>
</dbReference>
<keyword evidence="2" id="KW-1185">Reference proteome</keyword>
<evidence type="ECO:0000313" key="2">
    <source>
        <dbReference type="Proteomes" id="UP000032142"/>
    </source>
</evidence>
<gene>
    <name evidence="1" type="ORF">F383_25386</name>
</gene>
<protein>
    <submittedName>
        <fullName evidence="1">Outer membrane C</fullName>
    </submittedName>
</protein>